<evidence type="ECO:0000256" key="3">
    <source>
        <dbReference type="ARBA" id="ARBA00022741"/>
    </source>
</evidence>
<dbReference type="SUPFAM" id="SSF52540">
    <property type="entry name" value="P-loop containing nucleoside triphosphate hydrolases"/>
    <property type="match status" value="4"/>
</dbReference>
<keyword evidence="9 13" id="KW-0234">DNA repair</keyword>
<evidence type="ECO:0000256" key="4">
    <source>
        <dbReference type="ARBA" id="ARBA00022763"/>
    </source>
</evidence>
<dbReference type="OrthoDB" id="9804325at2"/>
<dbReference type="Gene3D" id="3.30.2060.10">
    <property type="entry name" value="Penicillin-binding protein 1b domain"/>
    <property type="match status" value="1"/>
</dbReference>
<dbReference type="InterPro" id="IPR036101">
    <property type="entry name" value="CarD-like/TRCF_RID_sf"/>
</dbReference>
<dbReference type="CDD" id="cd17991">
    <property type="entry name" value="DEXHc_TRCF"/>
    <property type="match status" value="1"/>
</dbReference>
<dbReference type="SMART" id="SM01058">
    <property type="entry name" value="CarD_TRCF"/>
    <property type="match status" value="1"/>
</dbReference>
<evidence type="ECO:0000256" key="12">
    <source>
        <dbReference type="ARBA" id="ARBA00070128"/>
    </source>
</evidence>
<accession>E8LHW4</accession>
<dbReference type="Pfam" id="PF21132">
    <property type="entry name" value="MFD_D3"/>
    <property type="match status" value="1"/>
</dbReference>
<dbReference type="FunFam" id="3.40.50.300:FF:000300">
    <property type="entry name" value="Transcription-repair-coupling factor"/>
    <property type="match status" value="1"/>
</dbReference>
<dbReference type="GO" id="GO:0003684">
    <property type="term" value="F:damaged DNA binding"/>
    <property type="evidence" value="ECO:0007669"/>
    <property type="project" value="InterPro"/>
</dbReference>
<dbReference type="GO" id="GO:0016787">
    <property type="term" value="F:hydrolase activity"/>
    <property type="evidence" value="ECO:0007669"/>
    <property type="project" value="UniProtKB-KW"/>
</dbReference>
<evidence type="ECO:0000256" key="13">
    <source>
        <dbReference type="HAMAP-Rule" id="MF_00969"/>
    </source>
</evidence>
<evidence type="ECO:0000256" key="11">
    <source>
        <dbReference type="ARBA" id="ARBA00061399"/>
    </source>
</evidence>
<dbReference type="InterPro" id="IPR014001">
    <property type="entry name" value="Helicase_ATP-bd"/>
</dbReference>
<evidence type="ECO:0000313" key="16">
    <source>
        <dbReference type="EMBL" id="EFY07902.1"/>
    </source>
</evidence>
<evidence type="ECO:0000256" key="9">
    <source>
        <dbReference type="ARBA" id="ARBA00023204"/>
    </source>
</evidence>
<comment type="similarity">
    <text evidence="11 13">In the C-terminal section; belongs to the helicase family. RecG subfamily.</text>
</comment>
<comment type="similarity">
    <text evidence="10 13">In the N-terminal section; belongs to the UvrB family.</text>
</comment>
<dbReference type="Gene3D" id="2.40.10.170">
    <property type="match status" value="1"/>
</dbReference>
<keyword evidence="7 13" id="KW-0067">ATP-binding</keyword>
<comment type="caution">
    <text evidence="16">The sequence shown here is derived from an EMBL/GenBank/DDBJ whole genome shotgun (WGS) entry which is preliminary data.</text>
</comment>
<dbReference type="Gene3D" id="3.40.50.11140">
    <property type="match status" value="1"/>
</dbReference>
<dbReference type="GO" id="GO:0006355">
    <property type="term" value="P:regulation of DNA-templated transcription"/>
    <property type="evidence" value="ECO:0007669"/>
    <property type="project" value="UniProtKB-UniRule"/>
</dbReference>
<dbReference type="SUPFAM" id="SSF141259">
    <property type="entry name" value="CarD-like"/>
    <property type="match status" value="1"/>
</dbReference>
<dbReference type="SMART" id="SM00982">
    <property type="entry name" value="TRCF"/>
    <property type="match status" value="1"/>
</dbReference>
<evidence type="ECO:0000313" key="17">
    <source>
        <dbReference type="Proteomes" id="UP000018458"/>
    </source>
</evidence>
<dbReference type="SUPFAM" id="SSF143517">
    <property type="entry name" value="TRCF domain-like"/>
    <property type="match status" value="1"/>
</dbReference>
<gene>
    <name evidence="13 16" type="primary">mfd</name>
    <name evidence="16" type="ORF">HMPREF9444_00277</name>
</gene>
<dbReference type="GO" id="GO:0000716">
    <property type="term" value="P:transcription-coupled nucleotide-excision repair, DNA damage recognition"/>
    <property type="evidence" value="ECO:0007669"/>
    <property type="project" value="UniProtKB-UniRule"/>
</dbReference>
<proteinExistence type="inferred from homology"/>
<evidence type="ECO:0000256" key="1">
    <source>
        <dbReference type="ARBA" id="ARBA00004496"/>
    </source>
</evidence>
<dbReference type="SMART" id="SM00487">
    <property type="entry name" value="DEXDc"/>
    <property type="match status" value="1"/>
</dbReference>
<dbReference type="SMART" id="SM00490">
    <property type="entry name" value="HELICc"/>
    <property type="match status" value="1"/>
</dbReference>
<dbReference type="Proteomes" id="UP000018458">
    <property type="component" value="Unassembled WGS sequence"/>
</dbReference>
<evidence type="ECO:0000256" key="5">
    <source>
        <dbReference type="ARBA" id="ARBA00022801"/>
    </source>
</evidence>
<dbReference type="EMBL" id="AEVO01000010">
    <property type="protein sequence ID" value="EFY07902.1"/>
    <property type="molecule type" value="Genomic_DNA"/>
</dbReference>
<dbReference type="InterPro" id="IPR011545">
    <property type="entry name" value="DEAD/DEAH_box_helicase_dom"/>
</dbReference>
<dbReference type="InterPro" id="IPR041471">
    <property type="entry name" value="UvrB_inter"/>
</dbReference>
<keyword evidence="8 13" id="KW-0238">DNA-binding</keyword>
<feature type="domain" description="Helicase C-terminal" evidence="15">
    <location>
        <begin position="811"/>
        <end position="964"/>
    </location>
</feature>
<sequence>MQVSSLIQCSFGSSRNKKTLGNLQGPALAAGICALKDKINTSLLVICDNPFSVTKIQQDLHALAPKLQIHVFPDYETLPYDALSPHQDIISARLELLSELPSIKNSVIILSLNALMGRLCPTDYVAKYSFVLKKGEIKDINALRQSLVNNGYLQVAQVLEHGEFAVRGSILDIFPMGSDEPFRIDFFDDEVDSIRTFDVETQRSLNEIKEIKLLPAHEFPLDKEGISAFRSNYRNAFPSVNLNAHTIYQAISKGAIPAGIEYYLPLFFGKSSTFFDYINKDYSLVLVGDIQKAAEDFDVETHKRASLNAGNSDHPSLPAYTLFLSPNELFSNIQNYPYISLYEHKLNAEEVAKRGVNNADLSPIPTIAFSHQDKNSSDKFVAFTSNFIDNGGRVVITAVSEGRRHSLREIFPQTLVNNYGLKAASSISDFLNADDKLMLSLAPFDSGVIFNETKLAFITETELYGAQAVKQRVRNKKSSLSQEAAIKNLAQLTEGQIVVHIDHGIGRYRGLKTLTMGDIKGEFLTIEYQGGDILNIPITALNKVARYSGSENPQLSRLGNDTWSKKKQKAAQKVRDVAAELLDLYARRESRPGHAFTIDERALEQFASGFGYEETPDQLAAINATLNDMQQGKPMDRLVCGDVGFGKTEVALRAAFVAANSGMQVALLVPTTILAEQHYQNFKERFAGTAIVVEELSRFKSIKEQNEILKKVASGGIDIVIGTHKLLSKTVKFKNLGLVIVDEEHRFGVKQKEKLKELRAEVDLLTLTATPIPRTLNMAMEGMRELSIIATPPEHRLAVKTFVSENSDQLCREAIMRELRRGGQVYYLHNDVATINQKAESLQKLVPEAKIGIGHGQMAERELQKVMRDFYHQRFNLLLCSTIIENGLDVSSANTIIIDRADLLGLAQLHQIRGRVGRSHHQAYAYLFTPPKNLITKDAKRRLDAIASMEELGAGFVLATHDLEIRGAGELLGEEQSGQIESVGFSLYMEMLEAAVKALKSGREPSLAELTLNECDINLHIPALLPDDYIGDINTRLSFYKRLSSCITPDEFEDLKVELIDRYGFLPESAENLFAISKLKKTAGDIGIIKILGDGSGGVIEFNKDHKVNTDYLISLITTCKHNEYRMSGPSTLRYNLQETDKMPRLKLMQMLINALYAHSSLKS</sequence>
<name>E8LHW4_SUCHY</name>
<evidence type="ECO:0000259" key="15">
    <source>
        <dbReference type="PROSITE" id="PS51194"/>
    </source>
</evidence>
<dbReference type="GO" id="GO:0005524">
    <property type="term" value="F:ATP binding"/>
    <property type="evidence" value="ECO:0007669"/>
    <property type="project" value="UniProtKB-UniRule"/>
</dbReference>
<dbReference type="STRING" id="762983.HMPREF9444_00277"/>
<reference evidence="16 17" key="1">
    <citation type="submission" date="2011-01" db="EMBL/GenBank/DDBJ databases">
        <authorList>
            <person name="Weinstock G."/>
            <person name="Sodergren E."/>
            <person name="Clifton S."/>
            <person name="Fulton L."/>
            <person name="Fulton B."/>
            <person name="Courtney L."/>
            <person name="Fronick C."/>
            <person name="Harrison M."/>
            <person name="Strong C."/>
            <person name="Farmer C."/>
            <person name="Delahaunty K."/>
            <person name="Markovic C."/>
            <person name="Hall O."/>
            <person name="Minx P."/>
            <person name="Tomlinson C."/>
            <person name="Mitreva M."/>
            <person name="Hou S."/>
            <person name="Chen J."/>
            <person name="Wollam A."/>
            <person name="Pepin K.H."/>
            <person name="Johnson M."/>
            <person name="Bhonagiri V."/>
            <person name="Zhang X."/>
            <person name="Suruliraj S."/>
            <person name="Warren W."/>
            <person name="Chinwalla A."/>
            <person name="Mardis E.R."/>
            <person name="Wilson R.K."/>
        </authorList>
    </citation>
    <scope>NUCLEOTIDE SEQUENCE [LARGE SCALE GENOMIC DNA]</scope>
    <source>
        <strain evidence="17">DSM 22608 / JCM 16073 / KCTC 15190 / YIT 12066</strain>
    </source>
</reference>
<comment type="subcellular location">
    <subcellularLocation>
        <location evidence="1 13">Cytoplasm</location>
    </subcellularLocation>
</comment>
<evidence type="ECO:0000256" key="6">
    <source>
        <dbReference type="ARBA" id="ARBA00022806"/>
    </source>
</evidence>
<dbReference type="Gene3D" id="3.90.1150.50">
    <property type="entry name" value="Transcription-repair-coupling factor, D7 domain"/>
    <property type="match status" value="1"/>
</dbReference>
<dbReference type="NCBIfam" id="TIGR00580">
    <property type="entry name" value="mfd"/>
    <property type="match status" value="1"/>
</dbReference>
<dbReference type="PANTHER" id="PTHR47964">
    <property type="entry name" value="ATP-DEPENDENT DNA HELICASE HOMOLOG RECG, CHLOROPLASTIC"/>
    <property type="match status" value="1"/>
</dbReference>
<dbReference type="Gene3D" id="3.40.50.11180">
    <property type="match status" value="1"/>
</dbReference>
<dbReference type="Gene3D" id="3.40.50.300">
    <property type="entry name" value="P-loop containing nucleotide triphosphate hydrolases"/>
    <property type="match status" value="2"/>
</dbReference>
<dbReference type="FunFam" id="3.40.50.300:FF:000546">
    <property type="entry name" value="Transcription-repair-coupling factor"/>
    <property type="match status" value="1"/>
</dbReference>
<dbReference type="GO" id="GO:0003678">
    <property type="term" value="F:DNA helicase activity"/>
    <property type="evidence" value="ECO:0007669"/>
    <property type="project" value="TreeGrafter"/>
</dbReference>
<feature type="domain" description="Helicase ATP-binding" evidence="14">
    <location>
        <begin position="628"/>
        <end position="789"/>
    </location>
</feature>
<dbReference type="Pfam" id="PF17757">
    <property type="entry name" value="UvrB_inter"/>
    <property type="match status" value="1"/>
</dbReference>
<keyword evidence="6" id="KW-0347">Helicase</keyword>
<dbReference type="Pfam" id="PF00271">
    <property type="entry name" value="Helicase_C"/>
    <property type="match status" value="1"/>
</dbReference>
<dbReference type="InterPro" id="IPR005118">
    <property type="entry name" value="TRCF_C"/>
</dbReference>
<keyword evidence="5 13" id="KW-0378">Hydrolase</keyword>
<dbReference type="InterPro" id="IPR003711">
    <property type="entry name" value="CarD-like/TRCF_RID"/>
</dbReference>
<dbReference type="GO" id="GO:0005737">
    <property type="term" value="C:cytoplasm"/>
    <property type="evidence" value="ECO:0007669"/>
    <property type="project" value="UniProtKB-SubCell"/>
</dbReference>
<dbReference type="AlphaFoldDB" id="E8LHW4"/>
<keyword evidence="17" id="KW-1185">Reference proteome</keyword>
<dbReference type="NCBIfam" id="NF007966">
    <property type="entry name" value="PRK10689.1"/>
    <property type="match status" value="1"/>
</dbReference>
<dbReference type="RefSeq" id="WP_009142502.1">
    <property type="nucleotide sequence ID" value="NZ_GL830948.1"/>
</dbReference>
<dbReference type="InterPro" id="IPR037235">
    <property type="entry name" value="TRCF-like_C_D7"/>
</dbReference>
<dbReference type="eggNOG" id="COG1197">
    <property type="taxonomic scope" value="Bacteria"/>
</dbReference>
<keyword evidence="3 13" id="KW-0547">Nucleotide-binding</keyword>
<dbReference type="Pfam" id="PF00270">
    <property type="entry name" value="DEAD"/>
    <property type="match status" value="1"/>
</dbReference>
<evidence type="ECO:0000256" key="8">
    <source>
        <dbReference type="ARBA" id="ARBA00023125"/>
    </source>
</evidence>
<dbReference type="PROSITE" id="PS51192">
    <property type="entry name" value="HELICASE_ATP_BIND_1"/>
    <property type="match status" value="1"/>
</dbReference>
<dbReference type="HOGENOM" id="CLU_005122_1_3_6"/>
<evidence type="ECO:0000256" key="2">
    <source>
        <dbReference type="ARBA" id="ARBA00022490"/>
    </source>
</evidence>
<protein>
    <recommendedName>
        <fullName evidence="12 13">Transcription-repair-coupling factor</fullName>
        <shortName evidence="13">TRCF</shortName>
        <ecNumber evidence="13">3.6.4.-</ecNumber>
    </recommendedName>
</protein>
<dbReference type="Pfam" id="PF03461">
    <property type="entry name" value="TRCF"/>
    <property type="match status" value="1"/>
</dbReference>
<evidence type="ECO:0000256" key="7">
    <source>
        <dbReference type="ARBA" id="ARBA00022840"/>
    </source>
</evidence>
<evidence type="ECO:0000256" key="10">
    <source>
        <dbReference type="ARBA" id="ARBA00061104"/>
    </source>
</evidence>
<keyword evidence="4 13" id="KW-0227">DNA damage</keyword>
<dbReference type="Pfam" id="PF02559">
    <property type="entry name" value="CarD_TRCF_RID"/>
    <property type="match status" value="1"/>
</dbReference>
<organism evidence="16 17">
    <name type="scientific">Succinatimonas hippei (strain DSM 22608 / JCM 16073 / KCTC 15190 / YIT 12066)</name>
    <dbReference type="NCBI Taxonomy" id="762983"/>
    <lineage>
        <taxon>Bacteria</taxon>
        <taxon>Pseudomonadati</taxon>
        <taxon>Pseudomonadota</taxon>
        <taxon>Gammaproteobacteria</taxon>
        <taxon>Aeromonadales</taxon>
        <taxon>Succinivibrionaceae</taxon>
        <taxon>Succinatimonas</taxon>
    </lineage>
</organism>
<dbReference type="InterPro" id="IPR001650">
    <property type="entry name" value="Helicase_C-like"/>
</dbReference>
<evidence type="ECO:0000259" key="14">
    <source>
        <dbReference type="PROSITE" id="PS51192"/>
    </source>
</evidence>
<dbReference type="InterPro" id="IPR047112">
    <property type="entry name" value="RecG/Mfd"/>
</dbReference>
<comment type="function">
    <text evidence="13">Couples transcription and DNA repair by recognizing RNA polymerase (RNAP) stalled at DNA lesions. Mediates ATP-dependent release of RNAP and its truncated transcript from the DNA, and recruitment of nucleotide excision repair machinery to the damaged site.</text>
</comment>
<dbReference type="EC" id="3.6.4.-" evidence="13"/>
<dbReference type="HAMAP" id="MF_00969">
    <property type="entry name" value="TRCF"/>
    <property type="match status" value="1"/>
</dbReference>
<keyword evidence="2 13" id="KW-0963">Cytoplasm</keyword>
<dbReference type="PANTHER" id="PTHR47964:SF1">
    <property type="entry name" value="ATP-DEPENDENT DNA HELICASE HOMOLOG RECG, CHLOROPLASTIC"/>
    <property type="match status" value="1"/>
</dbReference>
<dbReference type="InterPro" id="IPR027417">
    <property type="entry name" value="P-loop_NTPase"/>
</dbReference>
<dbReference type="InterPro" id="IPR048635">
    <property type="entry name" value="MFD_D3"/>
</dbReference>
<dbReference type="PROSITE" id="PS51194">
    <property type="entry name" value="HELICASE_CTER"/>
    <property type="match status" value="1"/>
</dbReference>
<dbReference type="InterPro" id="IPR004576">
    <property type="entry name" value="Mfd"/>
</dbReference>